<evidence type="ECO:0000313" key="3">
    <source>
        <dbReference type="Proteomes" id="UP000011971"/>
    </source>
</evidence>
<keyword evidence="1" id="KW-0812">Transmembrane</keyword>
<feature type="transmembrane region" description="Helical" evidence="1">
    <location>
        <begin position="6"/>
        <end position="29"/>
    </location>
</feature>
<keyword evidence="1" id="KW-1133">Transmembrane helix</keyword>
<dbReference type="Proteomes" id="UP000011971">
    <property type="component" value="Unassembled WGS sequence"/>
</dbReference>
<evidence type="ECO:0000256" key="1">
    <source>
        <dbReference type="SAM" id="Phobius"/>
    </source>
</evidence>
<sequence>MGNDLPYYIRIVAALGPLLIGLYVAYVAWRQWRTARDKIILDIFDKRFAVFMDVRRLASIYLQMTEIPENEASLPNEIVAKGRFLFGEDVNIILNEIYQLSYQAQHDYNARRKITEKLNEFVEVAEAYMLIDAKRNRSWAEWFNEIVSATLKLRCRKRQ</sequence>
<keyword evidence="1" id="KW-0472">Membrane</keyword>
<protein>
    <recommendedName>
        <fullName evidence="4">DUF4760 domain-containing protein</fullName>
    </recommendedName>
</protein>
<reference evidence="2 3" key="1">
    <citation type="journal article" date="2013" name="Gut Pathog.">
        <title>Draft genome of Ochrobactrum intermedium strain M86 isolated from non-ulcer dyspeptic individual from India.</title>
        <authorList>
            <person name="Kulkarni G."/>
            <person name="Dhotre D."/>
            <person name="Dharne M."/>
            <person name="Shetty S."/>
            <person name="Chowdhury S."/>
            <person name="Misra V."/>
            <person name="Misra S."/>
            <person name="Patole M."/>
            <person name="Shouche Y."/>
        </authorList>
    </citation>
    <scope>NUCLEOTIDE SEQUENCE [LARGE SCALE GENOMIC DNA]</scope>
    <source>
        <strain evidence="2 3">M86</strain>
    </source>
</reference>
<proteinExistence type="predicted"/>
<organism evidence="2 3">
    <name type="scientific">Brucella intermedia M86</name>
    <dbReference type="NCBI Taxonomy" id="1234597"/>
    <lineage>
        <taxon>Bacteria</taxon>
        <taxon>Pseudomonadati</taxon>
        <taxon>Pseudomonadota</taxon>
        <taxon>Alphaproteobacteria</taxon>
        <taxon>Hyphomicrobiales</taxon>
        <taxon>Brucellaceae</taxon>
        <taxon>Brucella/Ochrobactrum group</taxon>
        <taxon>Brucella</taxon>
    </lineage>
</organism>
<dbReference type="EMBL" id="AOGE01000012">
    <property type="protein sequence ID" value="ELT50156.1"/>
    <property type="molecule type" value="Genomic_DNA"/>
</dbReference>
<dbReference type="GeneID" id="57308337"/>
<dbReference type="OrthoDB" id="8372419at2"/>
<accession>M5K319</accession>
<dbReference type="AlphaFoldDB" id="M5K319"/>
<gene>
    <name evidence="2" type="ORF">D584_06065</name>
</gene>
<evidence type="ECO:0008006" key="4">
    <source>
        <dbReference type="Google" id="ProtNLM"/>
    </source>
</evidence>
<comment type="caution">
    <text evidence="2">The sequence shown here is derived from an EMBL/GenBank/DDBJ whole genome shotgun (WGS) entry which is preliminary data.</text>
</comment>
<name>M5K319_9HYPH</name>
<dbReference type="RefSeq" id="WP_006470984.1">
    <property type="nucleotide sequence ID" value="NZ_AOGE01000012.1"/>
</dbReference>
<evidence type="ECO:0000313" key="2">
    <source>
        <dbReference type="EMBL" id="ELT50156.1"/>
    </source>
</evidence>